<evidence type="ECO:0000256" key="2">
    <source>
        <dbReference type="ARBA" id="ARBA00023015"/>
    </source>
</evidence>
<evidence type="ECO:0000313" key="9">
    <source>
        <dbReference type="Proteomes" id="UP000277896"/>
    </source>
</evidence>
<protein>
    <submittedName>
        <fullName evidence="6">LysR family transcriptional regulator</fullName>
    </submittedName>
    <submittedName>
        <fullName evidence="7">Malolactic regulator</fullName>
    </submittedName>
</protein>
<dbReference type="RefSeq" id="WP_021730375.1">
    <property type="nucleotide sequence ID" value="NZ_AVAI01000036.1"/>
</dbReference>
<reference evidence="7 8" key="1">
    <citation type="submission" date="2017-04" db="EMBL/GenBank/DDBJ databases">
        <title>In vitro and in silico characterization of Lactobacillus paraplantarum D2-1, a starter culture for soymilk fermentation.</title>
        <authorList>
            <person name="Endo A."/>
            <person name="Sasaki F."/>
            <person name="Maeno S."/>
            <person name="Kanesaki Y."/>
            <person name="Kubota E."/>
            <person name="Torres G.A."/>
            <person name="Tomita S."/>
            <person name="Nakagawa J."/>
        </authorList>
    </citation>
    <scope>NUCLEOTIDE SEQUENCE [LARGE SCALE GENOMIC DNA]</scope>
    <source>
        <strain evidence="7 8">D2-1</strain>
    </source>
</reference>
<reference evidence="6 9" key="2">
    <citation type="submission" date="2018-10" db="EMBL/GenBank/DDBJ databases">
        <title>Genome seuquencing of Lactobacillus species.</title>
        <authorList>
            <person name="Baek C."/>
            <person name="Yi H."/>
        </authorList>
    </citation>
    <scope>NUCLEOTIDE SEQUENCE [LARGE SCALE GENOMIC DNA]</scope>
    <source>
        <strain evidence="6 9">DSM 10667</strain>
    </source>
</reference>
<dbReference type="InterPro" id="IPR050950">
    <property type="entry name" value="HTH-type_LysR_regulators"/>
</dbReference>
<evidence type="ECO:0000313" key="7">
    <source>
        <dbReference type="EMBL" id="GBF01088.1"/>
    </source>
</evidence>
<evidence type="ECO:0000259" key="5">
    <source>
        <dbReference type="PROSITE" id="PS50931"/>
    </source>
</evidence>
<evidence type="ECO:0000256" key="4">
    <source>
        <dbReference type="ARBA" id="ARBA00023163"/>
    </source>
</evidence>
<gene>
    <name evidence="7" type="primary">mleR_1</name>
    <name evidence="6" type="ORF">LP667_00240</name>
    <name evidence="7" type="ORF">LPPLD21_00592</name>
</gene>
<accession>A0AAD0TL81</accession>
<proteinExistence type="inferred from homology"/>
<dbReference type="GO" id="GO:0003677">
    <property type="term" value="F:DNA binding"/>
    <property type="evidence" value="ECO:0007669"/>
    <property type="project" value="UniProtKB-KW"/>
</dbReference>
<dbReference type="InterPro" id="IPR000847">
    <property type="entry name" value="LysR_HTH_N"/>
</dbReference>
<dbReference type="GO" id="GO:0005829">
    <property type="term" value="C:cytosol"/>
    <property type="evidence" value="ECO:0007669"/>
    <property type="project" value="TreeGrafter"/>
</dbReference>
<dbReference type="Pfam" id="PF00126">
    <property type="entry name" value="HTH_1"/>
    <property type="match status" value="1"/>
</dbReference>
<dbReference type="SUPFAM" id="SSF46785">
    <property type="entry name" value="Winged helix' DNA-binding domain"/>
    <property type="match status" value="1"/>
</dbReference>
<dbReference type="EMBL" id="CP032744">
    <property type="protein sequence ID" value="AYJ37349.1"/>
    <property type="molecule type" value="Genomic_DNA"/>
</dbReference>
<dbReference type="GO" id="GO:0003700">
    <property type="term" value="F:DNA-binding transcription factor activity"/>
    <property type="evidence" value="ECO:0007669"/>
    <property type="project" value="InterPro"/>
</dbReference>
<evidence type="ECO:0000313" key="6">
    <source>
        <dbReference type="EMBL" id="AYJ37349.1"/>
    </source>
</evidence>
<dbReference type="InterPro" id="IPR005119">
    <property type="entry name" value="LysR_subst-bd"/>
</dbReference>
<keyword evidence="8" id="KW-1185">Reference proteome</keyword>
<evidence type="ECO:0000256" key="3">
    <source>
        <dbReference type="ARBA" id="ARBA00023125"/>
    </source>
</evidence>
<dbReference type="AlphaFoldDB" id="A0AAD0TL81"/>
<dbReference type="Pfam" id="PF03466">
    <property type="entry name" value="LysR_substrate"/>
    <property type="match status" value="1"/>
</dbReference>
<keyword evidence="4" id="KW-0804">Transcription</keyword>
<dbReference type="Gene3D" id="1.10.10.10">
    <property type="entry name" value="Winged helix-like DNA-binding domain superfamily/Winged helix DNA-binding domain"/>
    <property type="match status" value="1"/>
</dbReference>
<keyword evidence="3" id="KW-0238">DNA-binding</keyword>
<dbReference type="PROSITE" id="PS50931">
    <property type="entry name" value="HTH_LYSR"/>
    <property type="match status" value="1"/>
</dbReference>
<name>A0AAD0TL81_9LACO</name>
<dbReference type="EMBL" id="BDOR01000002">
    <property type="protein sequence ID" value="GBF01088.1"/>
    <property type="molecule type" value="Genomic_DNA"/>
</dbReference>
<dbReference type="InterPro" id="IPR036388">
    <property type="entry name" value="WH-like_DNA-bd_sf"/>
</dbReference>
<evidence type="ECO:0000313" key="8">
    <source>
        <dbReference type="Proteomes" id="UP000236162"/>
    </source>
</evidence>
<organism evidence="6 9">
    <name type="scientific">Lactiplantibacillus paraplantarum</name>
    <dbReference type="NCBI Taxonomy" id="60520"/>
    <lineage>
        <taxon>Bacteria</taxon>
        <taxon>Bacillati</taxon>
        <taxon>Bacillota</taxon>
        <taxon>Bacilli</taxon>
        <taxon>Lactobacillales</taxon>
        <taxon>Lactobacillaceae</taxon>
        <taxon>Lactiplantibacillus</taxon>
    </lineage>
</organism>
<keyword evidence="2" id="KW-0805">Transcription regulation</keyword>
<dbReference type="Proteomes" id="UP000236162">
    <property type="component" value="Unassembled WGS sequence"/>
</dbReference>
<dbReference type="Proteomes" id="UP000277896">
    <property type="component" value="Chromosome"/>
</dbReference>
<dbReference type="PANTHER" id="PTHR30419">
    <property type="entry name" value="HTH-TYPE TRANSCRIPTIONAL REGULATOR YBHD"/>
    <property type="match status" value="1"/>
</dbReference>
<sequence length="296" mass="32865">MNERDLKYFCSLVETGNYTATATQFQVTQPAISAALRRLESEYHAILLTQANHRAQLVTTAAGRTLYIKASQLLKAFSQMALEVQHANERQVRLGFSNVAGGIWLPRVIKKFISVHLLDQVTTTIADSEKLLVDLRNGKLDAAVFSTLLPEHSTDLRVSILEEHQLQVLVNVNSPLSQLETIRATDLQGIPIIARPKHALPRLALEQYCQRGRISPKIIYEAATNALVEGLVAQNIGVGMVIAGSIVLSDQVVGIPLAPKEQLHCYMQLAVRKSFLPNTNQQQCIDVLRQIRQTFV</sequence>
<dbReference type="InterPro" id="IPR036390">
    <property type="entry name" value="WH_DNA-bd_sf"/>
</dbReference>
<feature type="domain" description="HTH lysR-type" evidence="5">
    <location>
        <begin position="1"/>
        <end position="58"/>
    </location>
</feature>
<comment type="similarity">
    <text evidence="1">Belongs to the LysR transcriptional regulatory family.</text>
</comment>
<evidence type="ECO:0000256" key="1">
    <source>
        <dbReference type="ARBA" id="ARBA00009437"/>
    </source>
</evidence>
<dbReference type="SUPFAM" id="SSF53850">
    <property type="entry name" value="Periplasmic binding protein-like II"/>
    <property type="match status" value="1"/>
</dbReference>
<dbReference type="Gene3D" id="3.40.190.290">
    <property type="match status" value="1"/>
</dbReference>